<dbReference type="KEGG" id="lfo:LMK00_03900"/>
<dbReference type="NCBIfam" id="NF002794">
    <property type="entry name" value="PRK02925.1"/>
    <property type="match status" value="1"/>
</dbReference>
<dbReference type="PANTHER" id="PTHR30068">
    <property type="entry name" value="URONATE ISOMERASE"/>
    <property type="match status" value="1"/>
</dbReference>
<evidence type="ECO:0000313" key="8">
    <source>
        <dbReference type="EMBL" id="USJ21155.1"/>
    </source>
</evidence>
<name>A0A9Q8Y3T0_9LACT</name>
<comment type="pathway">
    <text evidence="2 7">Carbohydrate metabolism; pentose and glucuronate interconversion.</text>
</comment>
<organism evidence="8 9">
    <name type="scientific">Lactococcus formosensis</name>
    <dbReference type="NCBI Taxonomy" id="1281486"/>
    <lineage>
        <taxon>Bacteria</taxon>
        <taxon>Bacillati</taxon>
        <taxon>Bacillota</taxon>
        <taxon>Bacilli</taxon>
        <taxon>Lactobacillales</taxon>
        <taxon>Streptococcaceae</taxon>
        <taxon>Lactococcus</taxon>
    </lineage>
</organism>
<evidence type="ECO:0000256" key="4">
    <source>
        <dbReference type="ARBA" id="ARBA00012546"/>
    </source>
</evidence>
<proteinExistence type="inferred from homology"/>
<evidence type="ECO:0000256" key="1">
    <source>
        <dbReference type="ARBA" id="ARBA00001165"/>
    </source>
</evidence>
<evidence type="ECO:0000256" key="3">
    <source>
        <dbReference type="ARBA" id="ARBA00008397"/>
    </source>
</evidence>
<dbReference type="Gene3D" id="3.20.20.140">
    <property type="entry name" value="Metal-dependent hydrolases"/>
    <property type="match status" value="1"/>
</dbReference>
<dbReference type="Pfam" id="PF02614">
    <property type="entry name" value="UxaC"/>
    <property type="match status" value="1"/>
</dbReference>
<dbReference type="EMBL" id="CP086395">
    <property type="protein sequence ID" value="USJ21155.1"/>
    <property type="molecule type" value="Genomic_DNA"/>
</dbReference>
<comment type="catalytic activity">
    <reaction evidence="1 7">
        <text>D-glucuronate = D-fructuronate</text>
        <dbReference type="Rhea" id="RHEA:13049"/>
        <dbReference type="ChEBI" id="CHEBI:58720"/>
        <dbReference type="ChEBI" id="CHEBI:59863"/>
        <dbReference type="EC" id="5.3.1.12"/>
    </reaction>
</comment>
<dbReference type="AlphaFoldDB" id="A0A9Q8Y3T0"/>
<dbReference type="EC" id="5.3.1.12" evidence="4 7"/>
<sequence>MKFLSEDFLLESEMARTLFHNYAEDMPIIDYHCHLEPQEIYENKKWENLTQVWLGGDHYKWRLLRAMGISEELITGNGEDYEKFFAFAETLEHAYGNPIHEWTHLELKRYFGIDKLITRETAKEIWDQCNEILQLRDFTPRMLIKNSRVQVVVTTDDPTSSLKYHKMLAEEETDFKVLPGLRPDFLIEITNGHFDQYLKELSEVVEQEVISFDDIVLALEKRFEYFAQMGGRLSDHSLSTYYYARADKSTLDKIIIKARENQHVTTEEFNQYITELMLAIMSLNKKFNWTMQLHLNVNRSINGPALKSIGVNSGFDTVGTQANISEELTKLFSAAADLDVLPKMILYSLNPNDQIELATMIGCFQGEQVQKMQIGAGWWFNDTAEGMYKQLETFASQSLLSNFVGMLTDSRSFLSYPRHEYFRRVLCNFIGNLSEAGRVPDDEKLLGKLVQNIAYNNACHYFRFFED</sequence>
<evidence type="ECO:0000256" key="6">
    <source>
        <dbReference type="ARBA" id="ARBA00023235"/>
    </source>
</evidence>
<dbReference type="GO" id="GO:0008880">
    <property type="term" value="F:glucuronate isomerase activity"/>
    <property type="evidence" value="ECO:0007669"/>
    <property type="project" value="UniProtKB-UniRule"/>
</dbReference>
<comment type="similarity">
    <text evidence="3 7">Belongs to the metallo-dependent hydrolases superfamily. Uronate isomerase family.</text>
</comment>
<dbReference type="Proteomes" id="UP001056730">
    <property type="component" value="Chromosome"/>
</dbReference>
<evidence type="ECO:0000256" key="2">
    <source>
        <dbReference type="ARBA" id="ARBA00004892"/>
    </source>
</evidence>
<gene>
    <name evidence="7 8" type="primary">uxaC</name>
    <name evidence="8" type="ORF">LMK00_03900</name>
</gene>
<dbReference type="RefSeq" id="WP_252170274.1">
    <property type="nucleotide sequence ID" value="NZ_CP086395.1"/>
</dbReference>
<dbReference type="InterPro" id="IPR003766">
    <property type="entry name" value="Uronate_isomerase"/>
</dbReference>
<dbReference type="InterPro" id="IPR032466">
    <property type="entry name" value="Metal_Hydrolase"/>
</dbReference>
<keyword evidence="6 7" id="KW-0413">Isomerase</keyword>
<dbReference type="GO" id="GO:0019698">
    <property type="term" value="P:D-galacturonate catabolic process"/>
    <property type="evidence" value="ECO:0007669"/>
    <property type="project" value="TreeGrafter"/>
</dbReference>
<dbReference type="HAMAP" id="MF_00675">
    <property type="entry name" value="UxaC"/>
    <property type="match status" value="1"/>
</dbReference>
<dbReference type="GO" id="GO:0042840">
    <property type="term" value="P:D-glucuronate catabolic process"/>
    <property type="evidence" value="ECO:0007669"/>
    <property type="project" value="TreeGrafter"/>
</dbReference>
<reference evidence="8" key="1">
    <citation type="journal article" date="2022" name="Front. Microbiol.">
        <title>Feed Insects as a Reservoir of Granadaene-Producing Lactococci.</title>
        <authorList>
            <person name="Neuzil-Bunesova V."/>
            <person name="Ramirez Garcia A."/>
            <person name="Modrackova N."/>
            <person name="Makovska M."/>
            <person name="Sabolova M."/>
            <person name="Sproer C."/>
            <person name="Bunk B."/>
            <person name="Blom J."/>
            <person name="Schwab C."/>
        </authorList>
    </citation>
    <scope>NUCLEOTIDE SEQUENCE</scope>
    <source>
        <strain evidence="8">I4/6O</strain>
    </source>
</reference>
<evidence type="ECO:0000256" key="7">
    <source>
        <dbReference type="HAMAP-Rule" id="MF_00675"/>
    </source>
</evidence>
<dbReference type="SUPFAM" id="SSF51556">
    <property type="entry name" value="Metallo-dependent hydrolases"/>
    <property type="match status" value="1"/>
</dbReference>
<dbReference type="Gene3D" id="1.10.2020.10">
    <property type="entry name" value="uronate isomerase, domain 2, chain A"/>
    <property type="match status" value="1"/>
</dbReference>
<protein>
    <recommendedName>
        <fullName evidence="5 7">Uronate isomerase</fullName>
        <ecNumber evidence="4 7">5.3.1.12</ecNumber>
    </recommendedName>
    <alternativeName>
        <fullName evidence="7">Glucuronate isomerase</fullName>
    </alternativeName>
    <alternativeName>
        <fullName evidence="7">Uronic isomerase</fullName>
    </alternativeName>
</protein>
<dbReference type="PANTHER" id="PTHR30068:SF4">
    <property type="entry name" value="URONATE ISOMERASE"/>
    <property type="match status" value="1"/>
</dbReference>
<comment type="catalytic activity">
    <reaction evidence="7">
        <text>aldehydo-D-galacturonate = keto-D-tagaturonate</text>
        <dbReference type="Rhea" id="RHEA:27702"/>
        <dbReference type="ChEBI" id="CHEBI:12952"/>
        <dbReference type="ChEBI" id="CHEBI:17886"/>
    </reaction>
</comment>
<evidence type="ECO:0000256" key="5">
    <source>
        <dbReference type="ARBA" id="ARBA00020555"/>
    </source>
</evidence>
<accession>A0A9Q8Y3T0</accession>
<evidence type="ECO:0000313" key="9">
    <source>
        <dbReference type="Proteomes" id="UP001056730"/>
    </source>
</evidence>